<accession>A0A9N8J6M8</accession>
<organism evidence="2 3">
    <name type="scientific">Flavobacterium panici</name>
    <dbReference type="NCBI Taxonomy" id="2654843"/>
    <lineage>
        <taxon>Bacteria</taxon>
        <taxon>Pseudomonadati</taxon>
        <taxon>Bacteroidota</taxon>
        <taxon>Flavobacteriia</taxon>
        <taxon>Flavobacteriales</taxon>
        <taxon>Flavobacteriaceae</taxon>
        <taxon>Flavobacterium</taxon>
    </lineage>
</organism>
<dbReference type="Proteomes" id="UP000533639">
    <property type="component" value="Unassembled WGS sequence"/>
</dbReference>
<dbReference type="InterPro" id="IPR049458">
    <property type="entry name" value="EpsG-like"/>
</dbReference>
<dbReference type="AlphaFoldDB" id="A0A9N8J6M8"/>
<comment type="caution">
    <text evidence="2">The sequence shown here is derived from an EMBL/GenBank/DDBJ whole genome shotgun (WGS) entry which is preliminary data.</text>
</comment>
<feature type="transmembrane region" description="Helical" evidence="1">
    <location>
        <begin position="6"/>
        <end position="21"/>
    </location>
</feature>
<dbReference type="EMBL" id="CAIJDE010000062">
    <property type="protein sequence ID" value="CAC9976409.1"/>
    <property type="molecule type" value="Genomic_DNA"/>
</dbReference>
<feature type="transmembrane region" description="Helical" evidence="1">
    <location>
        <begin position="91"/>
        <end position="110"/>
    </location>
</feature>
<keyword evidence="1" id="KW-0812">Transmembrane</keyword>
<feature type="transmembrane region" description="Helical" evidence="1">
    <location>
        <begin position="33"/>
        <end position="52"/>
    </location>
</feature>
<feature type="transmembrane region" description="Helical" evidence="1">
    <location>
        <begin position="271"/>
        <end position="290"/>
    </location>
</feature>
<dbReference type="Pfam" id="PF14897">
    <property type="entry name" value="EpsG"/>
    <property type="match status" value="1"/>
</dbReference>
<gene>
    <name evidence="2" type="ORF">FLAPXU55_04135</name>
</gene>
<sequence length="376" mass="44649">MNFFSLPYLALILCYVFLYFYEKSSQQSNNKSVAGFWGAFIFVLFFGFRGFIGSDWFNYENYYSEATLDVWTAFDYEIGFSFLVKLFHDLGFEYSFFVFFITLIQVVLWHRFLKKESYNISLAYIVLISCFPLLIIDLLRNFTAILIAVQSIEYINKNKKIKAFLIILFSMSFHLTGITFLLLFFLKRNYFNKKVLVILLIFGIIVYFLQIRFIDSIMASLGAVLGGRFEYLAGTLTESDVSYGIRFGILEKIFLFILVLSNYKYIVNNKVISPIYFNSFFCYCFIQLYFSTSDAMINRFALLFFWAYLMILCNLKDLIKHRELRKTVVFPVILFCFLKTYITFNNPLYRYTSVIFGKESYYDRALIRDEFYESKE</sequence>
<feature type="transmembrane region" description="Helical" evidence="1">
    <location>
        <begin position="296"/>
        <end position="315"/>
    </location>
</feature>
<keyword evidence="3" id="KW-1185">Reference proteome</keyword>
<keyword evidence="1" id="KW-0472">Membrane</keyword>
<name>A0A9N8J6M8_9FLAO</name>
<proteinExistence type="predicted"/>
<feature type="transmembrane region" description="Helical" evidence="1">
    <location>
        <begin position="241"/>
        <end position="259"/>
    </location>
</feature>
<protein>
    <recommendedName>
        <fullName evidence="4">EpsG family protein</fullName>
    </recommendedName>
</protein>
<feature type="transmembrane region" description="Helical" evidence="1">
    <location>
        <begin position="327"/>
        <end position="344"/>
    </location>
</feature>
<evidence type="ECO:0000313" key="3">
    <source>
        <dbReference type="Proteomes" id="UP000533639"/>
    </source>
</evidence>
<feature type="transmembrane region" description="Helical" evidence="1">
    <location>
        <begin position="122"/>
        <end position="149"/>
    </location>
</feature>
<feature type="transmembrane region" description="Helical" evidence="1">
    <location>
        <begin position="197"/>
        <end position="221"/>
    </location>
</feature>
<evidence type="ECO:0000256" key="1">
    <source>
        <dbReference type="SAM" id="Phobius"/>
    </source>
</evidence>
<feature type="transmembrane region" description="Helical" evidence="1">
    <location>
        <begin position="161"/>
        <end position="185"/>
    </location>
</feature>
<evidence type="ECO:0000313" key="2">
    <source>
        <dbReference type="EMBL" id="CAC9976409.1"/>
    </source>
</evidence>
<keyword evidence="1" id="KW-1133">Transmembrane helix</keyword>
<evidence type="ECO:0008006" key="4">
    <source>
        <dbReference type="Google" id="ProtNLM"/>
    </source>
</evidence>
<dbReference type="RefSeq" id="WP_180860964.1">
    <property type="nucleotide sequence ID" value="NZ_CAIJDE010000062.1"/>
</dbReference>
<reference evidence="2 3" key="1">
    <citation type="submission" date="2020-06" db="EMBL/GenBank/DDBJ databases">
        <authorList>
            <person name="Criscuolo A."/>
        </authorList>
    </citation>
    <scope>NUCLEOTIDE SEQUENCE [LARGE SCALE GENOMIC DNA]</scope>
    <source>
        <strain evidence="2">PXU-55</strain>
    </source>
</reference>